<keyword evidence="1" id="KW-1133">Transmembrane helix</keyword>
<gene>
    <name evidence="2" type="ORF">FHR20_001706</name>
</gene>
<dbReference type="AlphaFoldDB" id="A0A7X5UYT4"/>
<dbReference type="Proteomes" id="UP000564677">
    <property type="component" value="Unassembled WGS sequence"/>
</dbReference>
<comment type="caution">
    <text evidence="2">The sequence shown here is derived from an EMBL/GenBank/DDBJ whole genome shotgun (WGS) entry which is preliminary data.</text>
</comment>
<keyword evidence="3" id="KW-1185">Reference proteome</keyword>
<evidence type="ECO:0000313" key="2">
    <source>
        <dbReference type="EMBL" id="NIJ64775.1"/>
    </source>
</evidence>
<keyword evidence="1" id="KW-0472">Membrane</keyword>
<sequence>MRGFGIKTRIVLVGAIVLILLGYGWWFLATGKVAVPDTEFEITNFSAELTPGREAAELAKLPMFDPATGGWIADGRRQASAAGLVRPEPGPRGPDDIGPYLTARLPDGAGKREMQIAMRALAREGICQVAFLVPGAEAVPVIRIRRVADGRGGTIACTAARNSAAR</sequence>
<feature type="transmembrane region" description="Helical" evidence="1">
    <location>
        <begin position="9"/>
        <end position="28"/>
    </location>
</feature>
<name>A0A7X5UYT4_9SPHN</name>
<dbReference type="EMBL" id="JAASQV010000001">
    <property type="protein sequence ID" value="NIJ64775.1"/>
    <property type="molecule type" value="Genomic_DNA"/>
</dbReference>
<organism evidence="2 3">
    <name type="scientific">Sphingomonas leidyi</name>
    <dbReference type="NCBI Taxonomy" id="68569"/>
    <lineage>
        <taxon>Bacteria</taxon>
        <taxon>Pseudomonadati</taxon>
        <taxon>Pseudomonadota</taxon>
        <taxon>Alphaproteobacteria</taxon>
        <taxon>Sphingomonadales</taxon>
        <taxon>Sphingomonadaceae</taxon>
        <taxon>Sphingomonas</taxon>
    </lineage>
</organism>
<keyword evidence="1" id="KW-0812">Transmembrane</keyword>
<evidence type="ECO:0000313" key="3">
    <source>
        <dbReference type="Proteomes" id="UP000564677"/>
    </source>
</evidence>
<reference evidence="2 3" key="1">
    <citation type="submission" date="2020-03" db="EMBL/GenBank/DDBJ databases">
        <title>Genomic Encyclopedia of Type Strains, Phase IV (KMG-IV): sequencing the most valuable type-strain genomes for metagenomic binning, comparative biology and taxonomic classification.</title>
        <authorList>
            <person name="Goeker M."/>
        </authorList>
    </citation>
    <scope>NUCLEOTIDE SEQUENCE [LARGE SCALE GENOMIC DNA]</scope>
    <source>
        <strain evidence="2 3">DSM 4733</strain>
    </source>
</reference>
<proteinExistence type="predicted"/>
<evidence type="ECO:0000256" key="1">
    <source>
        <dbReference type="SAM" id="Phobius"/>
    </source>
</evidence>
<accession>A0A7X5UYT4</accession>
<protein>
    <submittedName>
        <fullName evidence="2">Uncharacterized protein</fullName>
    </submittedName>
</protein>
<dbReference type="RefSeq" id="WP_167299100.1">
    <property type="nucleotide sequence ID" value="NZ_JAASQV010000001.1"/>
</dbReference>